<evidence type="ECO:0000256" key="1">
    <source>
        <dbReference type="ARBA" id="ARBA00004459"/>
    </source>
</evidence>
<evidence type="ECO:0000256" key="2">
    <source>
        <dbReference type="ARBA" id="ARBA00007613"/>
    </source>
</evidence>
<proteinExistence type="inferred from homology"/>
<name>A0A919LM72_KLEPN</name>
<reference evidence="4" key="1">
    <citation type="submission" date="2020-10" db="EMBL/GenBank/DDBJ databases">
        <title>Genome Sequence of ESBL Producing Zambian Clinical Strains.</title>
        <authorList>
            <person name="Shawa M."/>
            <person name="Furuta Y."/>
            <person name="Simbotwe M."/>
            <person name="Mulenga E."/>
            <person name="Mubanga M."/>
            <person name="Mulenga G."/>
            <person name="Kaile C."/>
            <person name="Zorigt T."/>
            <person name="Hang'ombe B."/>
            <person name="Higashi H."/>
        </authorList>
    </citation>
    <scope>NUCLEOTIDE SEQUENCE</scope>
    <source>
        <strain evidence="4">Zam_UTH_09</strain>
    </source>
</reference>
<dbReference type="EMBL" id="BNFF01000001">
    <property type="protein sequence ID" value="GHK52016.1"/>
    <property type="molecule type" value="Genomic_DNA"/>
</dbReference>
<dbReference type="InterPro" id="IPR010131">
    <property type="entry name" value="MdtP/NodT-like"/>
</dbReference>
<accession>A0A919LM72</accession>
<dbReference type="SUPFAM" id="SSF56954">
    <property type="entry name" value="Outer membrane efflux proteins (OEP)"/>
    <property type="match status" value="1"/>
</dbReference>
<evidence type="ECO:0000313" key="4">
    <source>
        <dbReference type="EMBL" id="GHK52016.1"/>
    </source>
</evidence>
<dbReference type="PANTHER" id="PTHR30203">
    <property type="entry name" value="OUTER MEMBRANE CATION EFFLUX PROTEIN"/>
    <property type="match status" value="1"/>
</dbReference>
<comment type="subcellular location">
    <subcellularLocation>
        <location evidence="1 3">Cell outer membrane</location>
        <topology evidence="1 3">Lipid-anchor</topology>
    </subcellularLocation>
</comment>
<protein>
    <submittedName>
        <fullName evidence="4">RND transporter NodT</fullName>
    </submittedName>
</protein>
<dbReference type="Gene3D" id="1.20.1600.10">
    <property type="entry name" value="Outer membrane efflux proteins (OEP)"/>
    <property type="match status" value="1"/>
</dbReference>
<comment type="caution">
    <text evidence="4">The sequence shown here is derived from an EMBL/GenBank/DDBJ whole genome shotgun (WGS) entry which is preliminary data.</text>
</comment>
<sequence length="457" mass="50321">MIRPVALAIVLALVGCQSADVQRAQPTLTIPAARRADVGPASPVEGVWWRNFHDSTLNQYVDRALRYNSDVLIARERVNEYQARAYAADSSLFPSLDASLTGTRARTQSAATGLPIHSTLYKGGLTASYDVDIWERTAARPTPPGPALRRRAAAAAANLSVASSVAVGYVTLLSLDEQLRVTQQTLTSREDAWRLAKRQFETGYTSRLELMQADSELRSTRAQIPPLQHQIAQQENALSVLLGDNRRGKTRRVRPAYPLRLPSQLPSTLLNRRPDIAQAERQLVAADATLASSQAQLLPSINLTATGSLQDRTLPDLLDNPLRLWSLGGSILAPLLNRQALNAQVDVSMAQRNQALYSYEKTVRSAFKEVNDSLDAISRYGEQLTELQEQETVAQETLRIAQNRYRNGYSSYLDVLDAQRTLFSTQLSVVQVKNNLLLAQIDLYRALGGGWSDSSGS</sequence>
<evidence type="ECO:0000313" key="5">
    <source>
        <dbReference type="Proteomes" id="UP000655094"/>
    </source>
</evidence>
<feature type="signal peptide" evidence="3">
    <location>
        <begin position="1"/>
        <end position="19"/>
    </location>
</feature>
<dbReference type="PANTHER" id="PTHR30203:SF33">
    <property type="entry name" value="BLR4455 PROTEIN"/>
    <property type="match status" value="1"/>
</dbReference>
<dbReference type="Gene3D" id="2.20.200.10">
    <property type="entry name" value="Outer membrane efflux proteins (OEP)"/>
    <property type="match status" value="1"/>
</dbReference>
<dbReference type="Pfam" id="PF02321">
    <property type="entry name" value="OEP"/>
    <property type="match status" value="2"/>
</dbReference>
<keyword evidence="3" id="KW-0564">Palmitate</keyword>
<dbReference type="Proteomes" id="UP000655094">
    <property type="component" value="Unassembled WGS sequence"/>
</dbReference>
<organism evidence="4 5">
    <name type="scientific">Klebsiella pneumoniae</name>
    <dbReference type="NCBI Taxonomy" id="573"/>
    <lineage>
        <taxon>Bacteria</taxon>
        <taxon>Pseudomonadati</taxon>
        <taxon>Pseudomonadota</taxon>
        <taxon>Gammaproteobacteria</taxon>
        <taxon>Enterobacterales</taxon>
        <taxon>Enterobacteriaceae</taxon>
        <taxon>Klebsiella/Raoultella group</taxon>
        <taxon>Klebsiella</taxon>
        <taxon>Klebsiella pneumoniae complex</taxon>
    </lineage>
</organism>
<dbReference type="GO" id="GO:0009279">
    <property type="term" value="C:cell outer membrane"/>
    <property type="evidence" value="ECO:0007669"/>
    <property type="project" value="UniProtKB-SubCell"/>
</dbReference>
<gene>
    <name evidence="4" type="ORF">KPZU09_17520</name>
</gene>
<dbReference type="NCBIfam" id="TIGR01845">
    <property type="entry name" value="outer_NodT"/>
    <property type="match status" value="1"/>
</dbReference>
<keyword evidence="3" id="KW-1134">Transmembrane beta strand</keyword>
<dbReference type="PROSITE" id="PS51257">
    <property type="entry name" value="PROKAR_LIPOPROTEIN"/>
    <property type="match status" value="1"/>
</dbReference>
<dbReference type="InterPro" id="IPR003423">
    <property type="entry name" value="OMP_efflux"/>
</dbReference>
<keyword evidence="3" id="KW-0812">Transmembrane</keyword>
<dbReference type="GO" id="GO:0015562">
    <property type="term" value="F:efflux transmembrane transporter activity"/>
    <property type="evidence" value="ECO:0007669"/>
    <property type="project" value="InterPro"/>
</dbReference>
<dbReference type="AlphaFoldDB" id="A0A919LM72"/>
<keyword evidence="3" id="KW-0732">Signal</keyword>
<feature type="chain" id="PRO_5038156641" evidence="3">
    <location>
        <begin position="20"/>
        <end position="457"/>
    </location>
</feature>
<evidence type="ECO:0000256" key="3">
    <source>
        <dbReference type="RuleBase" id="RU362097"/>
    </source>
</evidence>
<comment type="similarity">
    <text evidence="2 3">Belongs to the outer membrane factor (OMF) (TC 1.B.17) family.</text>
</comment>
<keyword evidence="3" id="KW-0449">Lipoprotein</keyword>
<keyword evidence="3" id="KW-0472">Membrane</keyword>